<dbReference type="STRING" id="1385510.GCA_000425205_01144"/>
<reference evidence="9 10" key="1">
    <citation type="submission" date="2013-08" db="EMBL/GenBank/DDBJ databases">
        <authorList>
            <person name="Huang J."/>
            <person name="Wang G."/>
        </authorList>
    </citation>
    <scope>NUCLEOTIDE SEQUENCE [LARGE SCALE GENOMIC DNA]</scope>
    <source>
        <strain evidence="9 10">JSM 076056</strain>
    </source>
</reference>
<proteinExistence type="predicted"/>
<dbReference type="PANTHER" id="PTHR33507:SF3">
    <property type="entry name" value="INNER MEMBRANE PROTEIN YBBJ"/>
    <property type="match status" value="1"/>
</dbReference>
<feature type="domain" description="NfeD integral membrane" evidence="7">
    <location>
        <begin position="247"/>
        <end position="360"/>
    </location>
</feature>
<dbReference type="Pfam" id="PF25145">
    <property type="entry name" value="NfeD1b_N"/>
    <property type="match status" value="1"/>
</dbReference>
<feature type="transmembrane region" description="Helical" evidence="5">
    <location>
        <begin position="268"/>
        <end position="285"/>
    </location>
</feature>
<feature type="domain" description="NfeD1b N-terminal" evidence="8">
    <location>
        <begin position="43"/>
        <end position="229"/>
    </location>
</feature>
<feature type="domain" description="NfeD-like C-terminal" evidence="6">
    <location>
        <begin position="390"/>
        <end position="445"/>
    </location>
</feature>
<dbReference type="InterPro" id="IPR056738">
    <property type="entry name" value="NfeD1b_N"/>
</dbReference>
<dbReference type="EMBL" id="AVPE01000002">
    <property type="protein sequence ID" value="KGX93581.1"/>
    <property type="molecule type" value="Genomic_DNA"/>
</dbReference>
<name>A0A0A5GJZ3_9BACI</name>
<evidence type="ECO:0000256" key="3">
    <source>
        <dbReference type="ARBA" id="ARBA00022989"/>
    </source>
</evidence>
<dbReference type="InterPro" id="IPR029045">
    <property type="entry name" value="ClpP/crotonase-like_dom_sf"/>
</dbReference>
<evidence type="ECO:0000256" key="4">
    <source>
        <dbReference type="ARBA" id="ARBA00023136"/>
    </source>
</evidence>
<comment type="caution">
    <text evidence="9">The sequence shown here is derived from an EMBL/GenBank/DDBJ whole genome shotgun (WGS) entry which is preliminary data.</text>
</comment>
<gene>
    <name evidence="9" type="ORF">N781_11175</name>
</gene>
<dbReference type="SUPFAM" id="SSF52096">
    <property type="entry name" value="ClpP/crotonase"/>
    <property type="match status" value="1"/>
</dbReference>
<dbReference type="GO" id="GO:0005886">
    <property type="term" value="C:plasma membrane"/>
    <property type="evidence" value="ECO:0007669"/>
    <property type="project" value="TreeGrafter"/>
</dbReference>
<dbReference type="CDD" id="cd07021">
    <property type="entry name" value="Clp_protease_NfeD_like"/>
    <property type="match status" value="1"/>
</dbReference>
<dbReference type="Pfam" id="PF24961">
    <property type="entry name" value="NfeD_membrane"/>
    <property type="match status" value="1"/>
</dbReference>
<evidence type="ECO:0000313" key="9">
    <source>
        <dbReference type="EMBL" id="KGX93581.1"/>
    </source>
</evidence>
<feature type="transmembrane region" description="Helical" evidence="5">
    <location>
        <begin position="340"/>
        <end position="359"/>
    </location>
</feature>
<dbReference type="InterPro" id="IPR012340">
    <property type="entry name" value="NA-bd_OB-fold"/>
</dbReference>
<dbReference type="Gene3D" id="2.40.50.140">
    <property type="entry name" value="Nucleic acid-binding proteins"/>
    <property type="match status" value="1"/>
</dbReference>
<evidence type="ECO:0000256" key="1">
    <source>
        <dbReference type="ARBA" id="ARBA00004141"/>
    </source>
</evidence>
<evidence type="ECO:0000256" key="5">
    <source>
        <dbReference type="SAM" id="Phobius"/>
    </source>
</evidence>
<dbReference type="InterPro" id="IPR056739">
    <property type="entry name" value="NfeD_membrane"/>
</dbReference>
<dbReference type="InterPro" id="IPR002810">
    <property type="entry name" value="NfeD-like_C"/>
</dbReference>
<evidence type="ECO:0000259" key="6">
    <source>
        <dbReference type="Pfam" id="PF01957"/>
    </source>
</evidence>
<organism evidence="9 10">
    <name type="scientific">Pontibacillus halophilus JSM 076056 = DSM 19796</name>
    <dbReference type="NCBI Taxonomy" id="1385510"/>
    <lineage>
        <taxon>Bacteria</taxon>
        <taxon>Bacillati</taxon>
        <taxon>Bacillota</taxon>
        <taxon>Bacilli</taxon>
        <taxon>Bacillales</taxon>
        <taxon>Bacillaceae</taxon>
        <taxon>Pontibacillus</taxon>
    </lineage>
</organism>
<keyword evidence="4 5" id="KW-0472">Membrane</keyword>
<sequence length="450" mass="47942">MYSRRRGVMRRKWLMAWVISLVLIPLLGYSVTADEQDGKGQLVYIVPIEKEVEKGLAAFLKRSVYEAEEAGADHIVFEIDTPGGAVDAAGDIASLFQDIEIPTSAFVINKALSAGSYIALNADEIYMKPIATMGAAGVITSDGNAASQKAQSAWISSMRSAAESNDRDPLYAEAMANKEIDLPEYRAGKGEFLTLDPNEAVEVGYAEGIVEDRVELLSELGLSKATVTETSPTFAENLARFITNPVVVPILLSVASLGFIVELYSPGFGIPGIMGLSSLVLFFYGHTVAGLAGYETIILFVVGLILIVLEFFVPGGILGVIGVGSVVGALFLSSADIGHMALSLAIALMVAIIASVILFKTMGLEKGFLRNIILNDSTSKEKGYVPAVSREELMGAKGVSLTPLRPSGTGDFDGERIDVVTEGSFIPNNSPIEVVKVEGTRVVVRQIKQP</sequence>
<keyword evidence="2 5" id="KW-0812">Transmembrane</keyword>
<evidence type="ECO:0000313" key="10">
    <source>
        <dbReference type="Proteomes" id="UP000030528"/>
    </source>
</evidence>
<dbReference type="Proteomes" id="UP000030528">
    <property type="component" value="Unassembled WGS sequence"/>
</dbReference>
<keyword evidence="10" id="KW-1185">Reference proteome</keyword>
<dbReference type="AlphaFoldDB" id="A0A0A5GJZ3"/>
<evidence type="ECO:0000259" key="8">
    <source>
        <dbReference type="Pfam" id="PF25145"/>
    </source>
</evidence>
<accession>A0A0A5GJZ3</accession>
<comment type="subcellular location">
    <subcellularLocation>
        <location evidence="1">Membrane</location>
        <topology evidence="1">Multi-pass membrane protein</topology>
    </subcellularLocation>
</comment>
<dbReference type="eggNOG" id="COG1030">
    <property type="taxonomic scope" value="Bacteria"/>
</dbReference>
<evidence type="ECO:0000256" key="2">
    <source>
        <dbReference type="ARBA" id="ARBA00022692"/>
    </source>
</evidence>
<keyword evidence="3 5" id="KW-1133">Transmembrane helix</keyword>
<evidence type="ECO:0000259" key="7">
    <source>
        <dbReference type="Pfam" id="PF24961"/>
    </source>
</evidence>
<feature type="transmembrane region" description="Helical" evidence="5">
    <location>
        <begin position="291"/>
        <end position="309"/>
    </location>
</feature>
<dbReference type="Gene3D" id="3.90.226.10">
    <property type="entry name" value="2-enoyl-CoA Hydratase, Chain A, domain 1"/>
    <property type="match status" value="1"/>
</dbReference>
<dbReference type="PANTHER" id="PTHR33507">
    <property type="entry name" value="INNER MEMBRANE PROTEIN YBBJ"/>
    <property type="match status" value="1"/>
</dbReference>
<dbReference type="InterPro" id="IPR052165">
    <property type="entry name" value="Membrane_assoc_protease"/>
</dbReference>
<protein>
    <submittedName>
        <fullName evidence="9">Membrane protein</fullName>
    </submittedName>
</protein>
<dbReference type="Pfam" id="PF01957">
    <property type="entry name" value="NfeD"/>
    <property type="match status" value="1"/>
</dbReference>